<comment type="caution">
    <text evidence="2">The sequence shown here is derived from an EMBL/GenBank/DDBJ whole genome shotgun (WGS) entry which is preliminary data.</text>
</comment>
<evidence type="ECO:0000256" key="1">
    <source>
        <dbReference type="SAM" id="MobiDB-lite"/>
    </source>
</evidence>
<reference evidence="2 3" key="1">
    <citation type="submission" date="2021-06" db="EMBL/GenBank/DDBJ databases">
        <authorList>
            <person name="Palmer J.M."/>
        </authorList>
    </citation>
    <scope>NUCLEOTIDE SEQUENCE [LARGE SCALE GENOMIC DNA]</scope>
    <source>
        <strain evidence="3">if_2019</strain>
        <tissue evidence="2">Muscle</tissue>
    </source>
</reference>
<keyword evidence="3" id="KW-1185">Reference proteome</keyword>
<feature type="compositionally biased region" description="Polar residues" evidence="1">
    <location>
        <begin position="1"/>
        <end position="15"/>
    </location>
</feature>
<name>A0ABV0TQV0_9TELE</name>
<dbReference type="EMBL" id="JAHRIQ010045110">
    <property type="protein sequence ID" value="MEQ2235164.1"/>
    <property type="molecule type" value="Genomic_DNA"/>
</dbReference>
<sequence length="67" mass="7119">FYQSTQPGVGTTSAAAFTELPRKDTFMRTTKSRQVTSPGMAEPGSHPGARPGVGTRRRLPGGQVTRS</sequence>
<organism evidence="2 3">
    <name type="scientific">Ilyodon furcidens</name>
    <name type="common">goldbreast splitfin</name>
    <dbReference type="NCBI Taxonomy" id="33524"/>
    <lineage>
        <taxon>Eukaryota</taxon>
        <taxon>Metazoa</taxon>
        <taxon>Chordata</taxon>
        <taxon>Craniata</taxon>
        <taxon>Vertebrata</taxon>
        <taxon>Euteleostomi</taxon>
        <taxon>Actinopterygii</taxon>
        <taxon>Neopterygii</taxon>
        <taxon>Teleostei</taxon>
        <taxon>Neoteleostei</taxon>
        <taxon>Acanthomorphata</taxon>
        <taxon>Ovalentaria</taxon>
        <taxon>Atherinomorphae</taxon>
        <taxon>Cyprinodontiformes</taxon>
        <taxon>Goodeidae</taxon>
        <taxon>Ilyodon</taxon>
    </lineage>
</organism>
<evidence type="ECO:0000313" key="3">
    <source>
        <dbReference type="Proteomes" id="UP001482620"/>
    </source>
</evidence>
<feature type="compositionally biased region" description="Polar residues" evidence="1">
    <location>
        <begin position="27"/>
        <end position="37"/>
    </location>
</feature>
<protein>
    <submittedName>
        <fullName evidence="2">Uncharacterized protein</fullName>
    </submittedName>
</protein>
<dbReference type="Proteomes" id="UP001482620">
    <property type="component" value="Unassembled WGS sequence"/>
</dbReference>
<accession>A0ABV0TQV0</accession>
<evidence type="ECO:0000313" key="2">
    <source>
        <dbReference type="EMBL" id="MEQ2235164.1"/>
    </source>
</evidence>
<feature type="region of interest" description="Disordered" evidence="1">
    <location>
        <begin position="1"/>
        <end position="67"/>
    </location>
</feature>
<proteinExistence type="predicted"/>
<gene>
    <name evidence="2" type="ORF">ILYODFUR_038850</name>
</gene>
<feature type="non-terminal residue" evidence="2">
    <location>
        <position position="1"/>
    </location>
</feature>